<dbReference type="PANTHER" id="PTHR10622:SF10">
    <property type="entry name" value="HET DOMAIN-CONTAINING PROTEIN"/>
    <property type="match status" value="1"/>
</dbReference>
<dbReference type="PANTHER" id="PTHR10622">
    <property type="entry name" value="HET DOMAIN-CONTAINING PROTEIN"/>
    <property type="match status" value="1"/>
</dbReference>
<dbReference type="STRING" id="1573173.A0A161WBA0"/>
<evidence type="ECO:0000313" key="4">
    <source>
        <dbReference type="EMBL" id="KZL81418.1"/>
    </source>
</evidence>
<dbReference type="InterPro" id="IPR010730">
    <property type="entry name" value="HET"/>
</dbReference>
<evidence type="ECO:0000313" key="5">
    <source>
        <dbReference type="Proteomes" id="UP000076584"/>
    </source>
</evidence>
<evidence type="ECO:0000259" key="2">
    <source>
        <dbReference type="Pfam" id="PF06985"/>
    </source>
</evidence>
<dbReference type="Proteomes" id="UP000076584">
    <property type="component" value="Unassembled WGS sequence"/>
</dbReference>
<dbReference type="InterPro" id="IPR058525">
    <property type="entry name" value="DUF8212"/>
</dbReference>
<feature type="transmembrane region" description="Helical" evidence="1">
    <location>
        <begin position="631"/>
        <end position="652"/>
    </location>
</feature>
<organism evidence="4 5">
    <name type="scientific">Colletotrichum incanum</name>
    <name type="common">Soybean anthracnose fungus</name>
    <dbReference type="NCBI Taxonomy" id="1573173"/>
    <lineage>
        <taxon>Eukaryota</taxon>
        <taxon>Fungi</taxon>
        <taxon>Dikarya</taxon>
        <taxon>Ascomycota</taxon>
        <taxon>Pezizomycotina</taxon>
        <taxon>Sordariomycetes</taxon>
        <taxon>Hypocreomycetidae</taxon>
        <taxon>Glomerellales</taxon>
        <taxon>Glomerellaceae</taxon>
        <taxon>Colletotrichum</taxon>
        <taxon>Colletotrichum spaethianum species complex</taxon>
    </lineage>
</organism>
<dbReference type="EMBL" id="LFIW01001670">
    <property type="protein sequence ID" value="KZL81418.1"/>
    <property type="molecule type" value="Genomic_DNA"/>
</dbReference>
<evidence type="ECO:0000259" key="3">
    <source>
        <dbReference type="Pfam" id="PF26640"/>
    </source>
</evidence>
<feature type="domain" description="DUF8212" evidence="3">
    <location>
        <begin position="184"/>
        <end position="245"/>
    </location>
</feature>
<keyword evidence="5" id="KW-1185">Reference proteome</keyword>
<feature type="transmembrane region" description="Helical" evidence="1">
    <location>
        <begin position="572"/>
        <end position="589"/>
    </location>
</feature>
<evidence type="ECO:0000256" key="1">
    <source>
        <dbReference type="SAM" id="Phobius"/>
    </source>
</evidence>
<keyword evidence="1" id="KW-0812">Transmembrane</keyword>
<feature type="domain" description="Heterokaryon incompatibility" evidence="2">
    <location>
        <begin position="18"/>
        <end position="73"/>
    </location>
</feature>
<sequence length="662" mass="75196">MERNNAITKPGYGKLVKSCKQAEEDGFDYVWIDTSCIDKTSSAELSESINSMFRWYKNAAVCYAFLSDVPSDSALDEDSPFAKSEWFTRGWTLQELVAPKRLKFYSCEWKYLGSKTHLSGVVSRITGIDEMTLQGRRQLHLSSIAARMSWEAKRETTREEDRAYSLLGLFDVQLPLLYGEGGENAFLRLQEELIRTSDDRSIFAWHSDAFRTGATSPCALLSNSSFLASSPTSFLSCNDIVICNPVQKVFPFVITNAGIRIDVPIMFEYEGNPLQRRAHLVLWCRRKSDYENNITIPVEIDGERCSRIHSSMRLVNRQRAISRSFNHTLYMETKNPYPRSEAFLLGSRSDSVFVLRSLPPGYRVDSVSPPENWEGWSPTSGRLTSHATRNAIINIKADGSIRVPLNDLHILVRPMYEMQLFTHQPRHTVAVVDNKTSARSIIDPIISFIQLKDCNIAARVSVNAGFEPQIDVADLIIDNSMLRNSKIWQALPQSLGRRNSCRQAECTVYALFVIVISPLQILITLWVVLNFRPTWKGSRNLRELQSLQHGTNYSTAKGRIATMGLVYEGGEILLFTVLVAIVSFSLEIFDRDSTRQPEKSWLAWLLSSMFSGILFWVNHLDSLMSAVHTRAFFIFRILFLLQGWADWLGGLVRGDTMIEPMI</sequence>
<dbReference type="AlphaFoldDB" id="A0A161WBA0"/>
<dbReference type="Pfam" id="PF26640">
    <property type="entry name" value="DUF8212"/>
    <property type="match status" value="1"/>
</dbReference>
<feature type="transmembrane region" description="Helical" evidence="1">
    <location>
        <begin position="507"/>
        <end position="529"/>
    </location>
</feature>
<proteinExistence type="predicted"/>
<name>A0A161WBA0_COLIC</name>
<dbReference type="Pfam" id="PF06985">
    <property type="entry name" value="HET"/>
    <property type="match status" value="1"/>
</dbReference>
<comment type="caution">
    <text evidence="4">The sequence shown here is derived from an EMBL/GenBank/DDBJ whole genome shotgun (WGS) entry which is preliminary data.</text>
</comment>
<keyword evidence="1" id="KW-1133">Transmembrane helix</keyword>
<protein>
    <submittedName>
        <fullName evidence="4">Het domain protein</fullName>
    </submittedName>
</protein>
<reference evidence="4 5" key="1">
    <citation type="submission" date="2015-06" db="EMBL/GenBank/DDBJ databases">
        <title>Survival trade-offs in plant roots during colonization by closely related pathogenic and mutualistic fungi.</title>
        <authorList>
            <person name="Hacquard S."/>
            <person name="Kracher B."/>
            <person name="Hiruma K."/>
            <person name="Weinman A."/>
            <person name="Muench P."/>
            <person name="Garrido Oter R."/>
            <person name="Ver Loren van Themaat E."/>
            <person name="Dallerey J.-F."/>
            <person name="Damm U."/>
            <person name="Henrissat B."/>
            <person name="Lespinet O."/>
            <person name="Thon M."/>
            <person name="Kemen E."/>
            <person name="McHardy A.C."/>
            <person name="Schulze-Lefert P."/>
            <person name="O'Connell R.J."/>
        </authorList>
    </citation>
    <scope>NUCLEOTIDE SEQUENCE [LARGE SCALE GENOMIC DNA]</scope>
    <source>
        <strain evidence="4 5">MAFF 238704</strain>
    </source>
</reference>
<gene>
    <name evidence="4" type="ORF">CI238_00384</name>
</gene>
<accession>A0A161WBA0</accession>
<keyword evidence="1" id="KW-0472">Membrane</keyword>
<feature type="transmembrane region" description="Helical" evidence="1">
    <location>
        <begin position="601"/>
        <end position="619"/>
    </location>
</feature>